<organism evidence="16 17">
    <name type="scientific">Drosophila virilis</name>
    <name type="common">Fruit fly</name>
    <dbReference type="NCBI Taxonomy" id="7244"/>
    <lineage>
        <taxon>Eukaryota</taxon>
        <taxon>Metazoa</taxon>
        <taxon>Ecdysozoa</taxon>
        <taxon>Arthropoda</taxon>
        <taxon>Hexapoda</taxon>
        <taxon>Insecta</taxon>
        <taxon>Pterygota</taxon>
        <taxon>Neoptera</taxon>
        <taxon>Endopterygota</taxon>
        <taxon>Diptera</taxon>
        <taxon>Brachycera</taxon>
        <taxon>Muscomorpha</taxon>
        <taxon>Ephydroidea</taxon>
        <taxon>Drosophilidae</taxon>
        <taxon>Drosophila</taxon>
    </lineage>
</organism>
<dbReference type="STRING" id="7244.B4LLA8"/>
<dbReference type="GO" id="GO:0005506">
    <property type="term" value="F:iron ion binding"/>
    <property type="evidence" value="ECO:0007669"/>
    <property type="project" value="InterPro"/>
</dbReference>
<comment type="similarity">
    <text evidence="5 15">Belongs to the cytochrome P450 family.</text>
</comment>
<keyword evidence="8" id="KW-0256">Endoplasmic reticulum</keyword>
<dbReference type="Pfam" id="PF00067">
    <property type="entry name" value="p450"/>
    <property type="match status" value="1"/>
</dbReference>
<dbReference type="PRINTS" id="PR00385">
    <property type="entry name" value="P450"/>
</dbReference>
<dbReference type="PRINTS" id="PR00463">
    <property type="entry name" value="EP450I"/>
</dbReference>
<evidence type="ECO:0000313" key="16">
    <source>
        <dbReference type="EMBL" id="EDW60845.2"/>
    </source>
</evidence>
<evidence type="ECO:0000256" key="5">
    <source>
        <dbReference type="ARBA" id="ARBA00010617"/>
    </source>
</evidence>
<evidence type="ECO:0000256" key="4">
    <source>
        <dbReference type="ARBA" id="ARBA00004406"/>
    </source>
</evidence>
<keyword evidence="9" id="KW-0492">Microsome</keyword>
<dbReference type="eggNOG" id="KOG0157">
    <property type="taxonomic scope" value="Eukaryota"/>
</dbReference>
<reference evidence="16 17" key="1">
    <citation type="journal article" date="2007" name="Nature">
        <title>Evolution of genes and genomes on the Drosophila phylogeny.</title>
        <authorList>
            <consortium name="Drosophila 12 Genomes Consortium"/>
            <person name="Clark A.G."/>
            <person name="Eisen M.B."/>
            <person name="Smith D.R."/>
            <person name="Bergman C.M."/>
            <person name="Oliver B."/>
            <person name="Markow T.A."/>
            <person name="Kaufman T.C."/>
            <person name="Kellis M."/>
            <person name="Gelbart W."/>
            <person name="Iyer V.N."/>
            <person name="Pollard D.A."/>
            <person name="Sackton T.B."/>
            <person name="Larracuente A.M."/>
            <person name="Singh N.D."/>
            <person name="Abad J.P."/>
            <person name="Abt D.N."/>
            <person name="Adryan B."/>
            <person name="Aguade M."/>
            <person name="Akashi H."/>
            <person name="Anderson W.W."/>
            <person name="Aquadro C.F."/>
            <person name="Ardell D.H."/>
            <person name="Arguello R."/>
            <person name="Artieri C.G."/>
            <person name="Barbash D.A."/>
            <person name="Barker D."/>
            <person name="Barsanti P."/>
            <person name="Batterham P."/>
            <person name="Batzoglou S."/>
            <person name="Begun D."/>
            <person name="Bhutkar A."/>
            <person name="Blanco E."/>
            <person name="Bosak S.A."/>
            <person name="Bradley R.K."/>
            <person name="Brand A.D."/>
            <person name="Brent M.R."/>
            <person name="Brooks A.N."/>
            <person name="Brown R.H."/>
            <person name="Butlin R.K."/>
            <person name="Caggese C."/>
            <person name="Calvi B.R."/>
            <person name="Bernardo de Carvalho A."/>
            <person name="Caspi A."/>
            <person name="Castrezana S."/>
            <person name="Celniker S.E."/>
            <person name="Chang J.L."/>
            <person name="Chapple C."/>
            <person name="Chatterji S."/>
            <person name="Chinwalla A."/>
            <person name="Civetta A."/>
            <person name="Clifton S.W."/>
            <person name="Comeron J.M."/>
            <person name="Costello J.C."/>
            <person name="Coyne J.A."/>
            <person name="Daub J."/>
            <person name="David R.G."/>
            <person name="Delcher A.L."/>
            <person name="Delehaunty K."/>
            <person name="Do C.B."/>
            <person name="Ebling H."/>
            <person name="Edwards K."/>
            <person name="Eickbush T."/>
            <person name="Evans J.D."/>
            <person name="Filipski A."/>
            <person name="Findeiss S."/>
            <person name="Freyhult E."/>
            <person name="Fulton L."/>
            <person name="Fulton R."/>
            <person name="Garcia A.C."/>
            <person name="Gardiner A."/>
            <person name="Garfield D.A."/>
            <person name="Garvin B.E."/>
            <person name="Gibson G."/>
            <person name="Gilbert D."/>
            <person name="Gnerre S."/>
            <person name="Godfrey J."/>
            <person name="Good R."/>
            <person name="Gotea V."/>
            <person name="Gravely B."/>
            <person name="Greenberg A.J."/>
            <person name="Griffiths-Jones S."/>
            <person name="Gross S."/>
            <person name="Guigo R."/>
            <person name="Gustafson E.A."/>
            <person name="Haerty W."/>
            <person name="Hahn M.W."/>
            <person name="Halligan D.L."/>
            <person name="Halpern A.L."/>
            <person name="Halter G.M."/>
            <person name="Han M.V."/>
            <person name="Heger A."/>
            <person name="Hillier L."/>
            <person name="Hinrichs A.S."/>
            <person name="Holmes I."/>
            <person name="Hoskins R.A."/>
            <person name="Hubisz M.J."/>
            <person name="Hultmark D."/>
            <person name="Huntley M.A."/>
            <person name="Jaffe D.B."/>
            <person name="Jagadeeshan S."/>
            <person name="Jeck W.R."/>
            <person name="Johnson J."/>
            <person name="Jones C.D."/>
            <person name="Jordan W.C."/>
            <person name="Karpen G.H."/>
            <person name="Kataoka E."/>
            <person name="Keightley P.D."/>
            <person name="Kheradpour P."/>
            <person name="Kirkness E.F."/>
            <person name="Koerich L.B."/>
            <person name="Kristiansen K."/>
            <person name="Kudrna D."/>
            <person name="Kulathinal R.J."/>
            <person name="Kumar S."/>
            <person name="Kwok R."/>
            <person name="Lander E."/>
            <person name="Langley C.H."/>
            <person name="Lapoint R."/>
            <person name="Lazzaro B.P."/>
            <person name="Lee S.J."/>
            <person name="Levesque L."/>
            <person name="Li R."/>
            <person name="Lin C.F."/>
            <person name="Lin M.F."/>
            <person name="Lindblad-Toh K."/>
            <person name="Llopart A."/>
            <person name="Long M."/>
            <person name="Low L."/>
            <person name="Lozovsky E."/>
            <person name="Lu J."/>
            <person name="Luo M."/>
            <person name="Machado C.A."/>
            <person name="Makalowski W."/>
            <person name="Marzo M."/>
            <person name="Matsuda M."/>
            <person name="Matzkin L."/>
            <person name="McAllister B."/>
            <person name="McBride C.S."/>
            <person name="McKernan B."/>
            <person name="McKernan K."/>
            <person name="Mendez-Lago M."/>
            <person name="Minx P."/>
            <person name="Mollenhauer M.U."/>
            <person name="Montooth K."/>
            <person name="Mount S.M."/>
            <person name="Mu X."/>
            <person name="Myers E."/>
            <person name="Negre B."/>
            <person name="Newfeld S."/>
            <person name="Nielsen R."/>
            <person name="Noor M.A."/>
            <person name="O'Grady P."/>
            <person name="Pachter L."/>
            <person name="Papaceit M."/>
            <person name="Parisi M.J."/>
            <person name="Parisi M."/>
            <person name="Parts L."/>
            <person name="Pedersen J.S."/>
            <person name="Pesole G."/>
            <person name="Phillippy A.M."/>
            <person name="Ponting C.P."/>
            <person name="Pop M."/>
            <person name="Porcelli D."/>
            <person name="Powell J.R."/>
            <person name="Prohaska S."/>
            <person name="Pruitt K."/>
            <person name="Puig M."/>
            <person name="Quesneville H."/>
            <person name="Ram K.R."/>
            <person name="Rand D."/>
            <person name="Rasmussen M.D."/>
            <person name="Reed L.K."/>
            <person name="Reenan R."/>
            <person name="Reily A."/>
            <person name="Remington K.A."/>
            <person name="Rieger T.T."/>
            <person name="Ritchie M.G."/>
            <person name="Robin C."/>
            <person name="Rogers Y.H."/>
            <person name="Rohde C."/>
            <person name="Rozas J."/>
            <person name="Rubenfield M.J."/>
            <person name="Ruiz A."/>
            <person name="Russo S."/>
            <person name="Salzberg S.L."/>
            <person name="Sanchez-Gracia A."/>
            <person name="Saranga D.J."/>
            <person name="Sato H."/>
            <person name="Schaeffer S.W."/>
            <person name="Schatz M.C."/>
            <person name="Schlenke T."/>
            <person name="Schwartz R."/>
            <person name="Segarra C."/>
            <person name="Singh R.S."/>
            <person name="Sirot L."/>
            <person name="Sirota M."/>
            <person name="Sisneros N.B."/>
            <person name="Smith C.D."/>
            <person name="Smith T.F."/>
            <person name="Spieth J."/>
            <person name="Stage D.E."/>
            <person name="Stark A."/>
            <person name="Stephan W."/>
            <person name="Strausberg R.L."/>
            <person name="Strempel S."/>
            <person name="Sturgill D."/>
            <person name="Sutton G."/>
            <person name="Sutton G.G."/>
            <person name="Tao W."/>
            <person name="Teichmann S."/>
            <person name="Tobari Y.N."/>
            <person name="Tomimura Y."/>
            <person name="Tsolas J.M."/>
            <person name="Valente V.L."/>
            <person name="Venter E."/>
            <person name="Venter J.C."/>
            <person name="Vicario S."/>
            <person name="Vieira F.G."/>
            <person name="Vilella A.J."/>
            <person name="Villasante A."/>
            <person name="Walenz B."/>
            <person name="Wang J."/>
            <person name="Wasserman M."/>
            <person name="Watts T."/>
            <person name="Wilson D."/>
            <person name="Wilson R.K."/>
            <person name="Wing R.A."/>
            <person name="Wolfner M.F."/>
            <person name="Wong A."/>
            <person name="Wong G.K."/>
            <person name="Wu C.I."/>
            <person name="Wu G."/>
            <person name="Yamamoto D."/>
            <person name="Yang H.P."/>
            <person name="Yang S.P."/>
            <person name="Yorke J.A."/>
            <person name="Yoshida K."/>
            <person name="Zdobnov E."/>
            <person name="Zhang P."/>
            <person name="Zhang Y."/>
            <person name="Zimin A.V."/>
            <person name="Baldwin J."/>
            <person name="Abdouelleil A."/>
            <person name="Abdulkadir J."/>
            <person name="Abebe A."/>
            <person name="Abera B."/>
            <person name="Abreu J."/>
            <person name="Acer S.C."/>
            <person name="Aftuck L."/>
            <person name="Alexander A."/>
            <person name="An P."/>
            <person name="Anderson E."/>
            <person name="Anderson S."/>
            <person name="Arachi H."/>
            <person name="Azer M."/>
            <person name="Bachantsang P."/>
            <person name="Barry A."/>
            <person name="Bayul T."/>
            <person name="Berlin A."/>
            <person name="Bessette D."/>
            <person name="Bloom T."/>
            <person name="Blye J."/>
            <person name="Boguslavskiy L."/>
            <person name="Bonnet C."/>
            <person name="Boukhgalter B."/>
            <person name="Bourzgui I."/>
            <person name="Brown A."/>
            <person name="Cahill P."/>
            <person name="Channer S."/>
            <person name="Cheshatsang Y."/>
            <person name="Chuda L."/>
            <person name="Citroen M."/>
            <person name="Collymore A."/>
            <person name="Cooke P."/>
            <person name="Costello M."/>
            <person name="D'Aco K."/>
            <person name="Daza R."/>
            <person name="De Haan G."/>
            <person name="DeGray S."/>
            <person name="DeMaso C."/>
            <person name="Dhargay N."/>
            <person name="Dooley K."/>
            <person name="Dooley E."/>
            <person name="Doricent M."/>
            <person name="Dorje P."/>
            <person name="Dorjee K."/>
            <person name="Dupes A."/>
            <person name="Elong R."/>
            <person name="Falk J."/>
            <person name="Farina A."/>
            <person name="Faro S."/>
            <person name="Ferguson D."/>
            <person name="Fisher S."/>
            <person name="Foley C.D."/>
            <person name="Franke A."/>
            <person name="Friedrich D."/>
            <person name="Gadbois L."/>
            <person name="Gearin G."/>
            <person name="Gearin C.R."/>
            <person name="Giannoukos G."/>
            <person name="Goode T."/>
            <person name="Graham J."/>
            <person name="Grandbois E."/>
            <person name="Grewal S."/>
            <person name="Gyaltsen K."/>
            <person name="Hafez N."/>
            <person name="Hagos B."/>
            <person name="Hall J."/>
            <person name="Henson C."/>
            <person name="Hollinger A."/>
            <person name="Honan T."/>
            <person name="Huard M.D."/>
            <person name="Hughes L."/>
            <person name="Hurhula B."/>
            <person name="Husby M.E."/>
            <person name="Kamat A."/>
            <person name="Kanga B."/>
            <person name="Kashin S."/>
            <person name="Khazanovich D."/>
            <person name="Kisner P."/>
            <person name="Lance K."/>
            <person name="Lara M."/>
            <person name="Lee W."/>
            <person name="Lennon N."/>
            <person name="Letendre F."/>
            <person name="LeVine R."/>
            <person name="Lipovsky A."/>
            <person name="Liu X."/>
            <person name="Liu J."/>
            <person name="Liu S."/>
            <person name="Lokyitsang T."/>
            <person name="Lokyitsang Y."/>
            <person name="Lubonja R."/>
            <person name="Lui A."/>
            <person name="MacDonald P."/>
            <person name="Magnisalis V."/>
            <person name="Maru K."/>
            <person name="Matthews C."/>
            <person name="McCusker W."/>
            <person name="McDonough S."/>
            <person name="Mehta T."/>
            <person name="Meldrim J."/>
            <person name="Meneus L."/>
            <person name="Mihai O."/>
            <person name="Mihalev A."/>
            <person name="Mihova T."/>
            <person name="Mittelman R."/>
            <person name="Mlenga V."/>
            <person name="Montmayeur A."/>
            <person name="Mulrain L."/>
            <person name="Navidi A."/>
            <person name="Naylor J."/>
            <person name="Negash T."/>
            <person name="Nguyen T."/>
            <person name="Nguyen N."/>
            <person name="Nicol R."/>
            <person name="Norbu C."/>
            <person name="Norbu N."/>
            <person name="Novod N."/>
            <person name="O'Neill B."/>
            <person name="Osman S."/>
            <person name="Markiewicz E."/>
            <person name="Oyono O.L."/>
            <person name="Patti C."/>
            <person name="Phunkhang P."/>
            <person name="Pierre F."/>
            <person name="Priest M."/>
            <person name="Raghuraman S."/>
            <person name="Rege F."/>
            <person name="Reyes R."/>
            <person name="Rise C."/>
            <person name="Rogov P."/>
            <person name="Ross K."/>
            <person name="Ryan E."/>
            <person name="Settipalli S."/>
            <person name="Shea T."/>
            <person name="Sherpa N."/>
            <person name="Shi L."/>
            <person name="Shih D."/>
            <person name="Sparrow T."/>
            <person name="Spaulding J."/>
            <person name="Stalker J."/>
            <person name="Stange-Thomann N."/>
            <person name="Stavropoulos S."/>
            <person name="Stone C."/>
            <person name="Strader C."/>
            <person name="Tesfaye S."/>
            <person name="Thomson T."/>
            <person name="Thoulutsang Y."/>
            <person name="Thoulutsang D."/>
            <person name="Topham K."/>
            <person name="Topping I."/>
            <person name="Tsamla T."/>
            <person name="Vassiliev H."/>
            <person name="Vo A."/>
            <person name="Wangchuk T."/>
            <person name="Wangdi T."/>
            <person name="Weiand M."/>
            <person name="Wilkinson J."/>
            <person name="Wilson A."/>
            <person name="Yadav S."/>
            <person name="Young G."/>
            <person name="Yu Q."/>
            <person name="Zembek L."/>
            <person name="Zhong D."/>
            <person name="Zimmer A."/>
            <person name="Zwirko Z."/>
            <person name="Jaffe D.B."/>
            <person name="Alvarez P."/>
            <person name="Brockman W."/>
            <person name="Butler J."/>
            <person name="Chin C."/>
            <person name="Gnerre S."/>
            <person name="Grabherr M."/>
            <person name="Kleber M."/>
            <person name="Mauceli E."/>
            <person name="MacCallum I."/>
        </authorList>
    </citation>
    <scope>NUCLEOTIDE SEQUENCE [LARGE SCALE GENOMIC DNA]</scope>
    <source>
        <strain evidence="17">Tucson 15010-1051.87</strain>
    </source>
</reference>
<dbReference type="SMR" id="B4LLA8"/>
<dbReference type="InterPro" id="IPR036396">
    <property type="entry name" value="Cyt_P450_sf"/>
</dbReference>
<evidence type="ECO:0000256" key="11">
    <source>
        <dbReference type="ARBA" id="ARBA00023004"/>
    </source>
</evidence>
<gene>
    <name evidence="16" type="primary">Dvir\GJ21709</name>
    <name evidence="16" type="ORF">Dvir_GJ21709</name>
</gene>
<dbReference type="InterPro" id="IPR002401">
    <property type="entry name" value="Cyt_P450_E_grp-I"/>
</dbReference>
<proteinExistence type="inferred from homology"/>
<dbReference type="InterPro" id="IPR017972">
    <property type="entry name" value="Cyt_P450_CS"/>
</dbReference>
<evidence type="ECO:0000256" key="9">
    <source>
        <dbReference type="ARBA" id="ARBA00022848"/>
    </source>
</evidence>
<dbReference type="SUPFAM" id="SSF48264">
    <property type="entry name" value="Cytochrome P450"/>
    <property type="match status" value="1"/>
</dbReference>
<dbReference type="InParanoid" id="B4LLA8"/>
<evidence type="ECO:0000313" key="17">
    <source>
        <dbReference type="Proteomes" id="UP000008792"/>
    </source>
</evidence>
<evidence type="ECO:0000256" key="3">
    <source>
        <dbReference type="ARBA" id="ARBA00004174"/>
    </source>
</evidence>
<dbReference type="Proteomes" id="UP000008792">
    <property type="component" value="Unassembled WGS sequence"/>
</dbReference>
<accession>B4LLA8</accession>
<dbReference type="EMBL" id="CH940648">
    <property type="protein sequence ID" value="EDW60845.2"/>
    <property type="molecule type" value="Genomic_DNA"/>
</dbReference>
<evidence type="ECO:0000256" key="1">
    <source>
        <dbReference type="ARBA" id="ARBA00001971"/>
    </source>
</evidence>
<dbReference type="OrthoDB" id="1470350at2759"/>
<keyword evidence="17" id="KW-1185">Reference proteome</keyword>
<name>B4LLA8_DROVI</name>
<keyword evidence="13" id="KW-0472">Membrane</keyword>
<sequence length="524" mass="60643">MFEAVFLVAISAIVVLCWVLYGIRYERLVKHIDHQFSGPQSWPVVGNLSQMGMSPDAHLRNLLKWYKQYNYKNFRIWMGPMPYVLFIECKYVEHVLSSTALTYKQDPYTLLYPWLGSGLLTGNGHHWAVRRKLITPSFHFRILKDFLHIINTTSNRFMKLLEQESDASQGQVMDMQRLVSRLTIDVICETAMGTRVNSIEGRPSPIVGAIDDLCHIIPERVFSIFKRLDWFFKFTSLYRIHQQALNTLQVEFAQIIEQRRRLIQTSNYQAAQSDDELLDAKRPKMAFLDNLITAKVDGKSLTFQDIFEEVSTFMFEGHDTTASAITFSIWCMARAPDVQQRAHEEQVILYGNEKEREPTYEELQDMKYLDLVIKETLRLFPSVPFIFRTAREPSVIIDKYVPQGTTIALPIMAIGHSPHSFEEPFEFRPERFEATERTQANAFDNVPFSAGPRNCIGQKFALLELKVTLSKLLRRFRILPAPLAKQTIAQVFNANYKPGPQELKLHMPITLKSLTGVPVRLQRR</sequence>
<evidence type="ECO:0000256" key="8">
    <source>
        <dbReference type="ARBA" id="ARBA00022824"/>
    </source>
</evidence>
<keyword evidence="6 14" id="KW-0349">Heme</keyword>
<dbReference type="GO" id="GO:0020037">
    <property type="term" value="F:heme binding"/>
    <property type="evidence" value="ECO:0007669"/>
    <property type="project" value="InterPro"/>
</dbReference>
<dbReference type="InterPro" id="IPR001128">
    <property type="entry name" value="Cyt_P450"/>
</dbReference>
<evidence type="ECO:0000256" key="15">
    <source>
        <dbReference type="RuleBase" id="RU000461"/>
    </source>
</evidence>
<dbReference type="CDD" id="cd20628">
    <property type="entry name" value="CYP4"/>
    <property type="match status" value="1"/>
</dbReference>
<keyword evidence="11 14" id="KW-0408">Iron</keyword>
<dbReference type="GO" id="GO:0016705">
    <property type="term" value="F:oxidoreductase activity, acting on paired donors, with incorporation or reduction of molecular oxygen"/>
    <property type="evidence" value="ECO:0007669"/>
    <property type="project" value="InterPro"/>
</dbReference>
<keyword evidence="7 14" id="KW-0479">Metal-binding</keyword>
<evidence type="ECO:0000256" key="10">
    <source>
        <dbReference type="ARBA" id="ARBA00023002"/>
    </source>
</evidence>
<comment type="subcellular location">
    <subcellularLocation>
        <location evidence="4">Endoplasmic reticulum membrane</location>
        <topology evidence="4">Peripheral membrane protein</topology>
    </subcellularLocation>
    <subcellularLocation>
        <location evidence="3">Microsome membrane</location>
        <topology evidence="3">Peripheral membrane protein</topology>
    </subcellularLocation>
</comment>
<keyword evidence="12 15" id="KW-0503">Monooxygenase</keyword>
<dbReference type="KEGG" id="dvi:6625748"/>
<dbReference type="PROSITE" id="PS00086">
    <property type="entry name" value="CYTOCHROME_P450"/>
    <property type="match status" value="1"/>
</dbReference>
<comment type="cofactor">
    <cofactor evidence="1 14">
        <name>heme</name>
        <dbReference type="ChEBI" id="CHEBI:30413"/>
    </cofactor>
</comment>
<dbReference type="PANTHER" id="PTHR24291">
    <property type="entry name" value="CYTOCHROME P450 FAMILY 4"/>
    <property type="match status" value="1"/>
</dbReference>
<evidence type="ECO:0000256" key="6">
    <source>
        <dbReference type="ARBA" id="ARBA00022617"/>
    </source>
</evidence>
<dbReference type="PANTHER" id="PTHR24291:SF189">
    <property type="entry name" value="CYTOCHROME P450 4C3-RELATED"/>
    <property type="match status" value="1"/>
</dbReference>
<keyword evidence="10 15" id="KW-0560">Oxidoreductase</keyword>
<evidence type="ECO:0000256" key="7">
    <source>
        <dbReference type="ARBA" id="ARBA00022723"/>
    </source>
</evidence>
<dbReference type="InterPro" id="IPR050196">
    <property type="entry name" value="Cytochrome_P450_Monoox"/>
</dbReference>
<evidence type="ECO:0000256" key="14">
    <source>
        <dbReference type="PIRSR" id="PIRSR602401-1"/>
    </source>
</evidence>
<dbReference type="Gene3D" id="1.10.630.10">
    <property type="entry name" value="Cytochrome P450"/>
    <property type="match status" value="1"/>
</dbReference>
<dbReference type="EC" id="1.14.-.-" evidence="16"/>
<dbReference type="GO" id="GO:0005789">
    <property type="term" value="C:endoplasmic reticulum membrane"/>
    <property type="evidence" value="ECO:0007669"/>
    <property type="project" value="UniProtKB-SubCell"/>
</dbReference>
<dbReference type="AlphaFoldDB" id="B4LLA8"/>
<evidence type="ECO:0000256" key="12">
    <source>
        <dbReference type="ARBA" id="ARBA00023033"/>
    </source>
</evidence>
<evidence type="ECO:0000256" key="2">
    <source>
        <dbReference type="ARBA" id="ARBA00003690"/>
    </source>
</evidence>
<protein>
    <submittedName>
        <fullName evidence="16">Uncharacterized protein</fullName>
        <ecNumber evidence="16">1.14.-.-</ecNumber>
    </submittedName>
</protein>
<feature type="binding site" description="axial binding residue" evidence="14">
    <location>
        <position position="455"/>
    </location>
    <ligand>
        <name>heme</name>
        <dbReference type="ChEBI" id="CHEBI:30413"/>
    </ligand>
    <ligandPart>
        <name>Fe</name>
        <dbReference type="ChEBI" id="CHEBI:18248"/>
    </ligandPart>
</feature>
<evidence type="ECO:0000256" key="13">
    <source>
        <dbReference type="ARBA" id="ARBA00023136"/>
    </source>
</evidence>
<dbReference type="HOGENOM" id="CLU_001570_5_1_1"/>
<comment type="function">
    <text evidence="2">May be involved in the metabolism of insect hormones and in the breakdown of synthetic insecticides.</text>
</comment>
<dbReference type="GO" id="GO:0004497">
    <property type="term" value="F:monooxygenase activity"/>
    <property type="evidence" value="ECO:0007669"/>
    <property type="project" value="UniProtKB-KW"/>
</dbReference>